<feature type="domain" description="PDZ" evidence="2">
    <location>
        <begin position="89"/>
        <end position="188"/>
    </location>
</feature>
<dbReference type="InterPro" id="IPR036034">
    <property type="entry name" value="PDZ_sf"/>
</dbReference>
<name>A0A0R3TCF5_RODNA</name>
<accession>A0A0R3TCF5</accession>
<dbReference type="PANTHER" id="PTHR19964">
    <property type="entry name" value="MULTIPLE PDZ DOMAIN PROTEIN"/>
    <property type="match status" value="1"/>
</dbReference>
<dbReference type="AlphaFoldDB" id="A0A0R3TCF5"/>
<dbReference type="WBParaSite" id="HNAJ_0000474401-mRNA-1">
    <property type="protein sequence ID" value="HNAJ_0000474401-mRNA-1"/>
    <property type="gene ID" value="HNAJ_0000474401"/>
</dbReference>
<protein>
    <submittedName>
        <fullName evidence="3">PDZ domain-containing protein</fullName>
    </submittedName>
</protein>
<dbReference type="InterPro" id="IPR001478">
    <property type="entry name" value="PDZ"/>
</dbReference>
<proteinExistence type="predicted"/>
<dbReference type="Gene3D" id="2.30.42.10">
    <property type="match status" value="2"/>
</dbReference>
<dbReference type="SUPFAM" id="SSF50156">
    <property type="entry name" value="PDZ domain-like"/>
    <property type="match status" value="2"/>
</dbReference>
<feature type="domain" description="PDZ" evidence="2">
    <location>
        <begin position="1"/>
        <end position="31"/>
    </location>
</feature>
<dbReference type="PROSITE" id="PS50106">
    <property type="entry name" value="PDZ"/>
    <property type="match status" value="2"/>
</dbReference>
<dbReference type="Pfam" id="PF00595">
    <property type="entry name" value="PDZ"/>
    <property type="match status" value="1"/>
</dbReference>
<dbReference type="InterPro" id="IPR051342">
    <property type="entry name" value="PDZ_scaffold"/>
</dbReference>
<evidence type="ECO:0000259" key="2">
    <source>
        <dbReference type="PROSITE" id="PS50106"/>
    </source>
</evidence>
<dbReference type="SMART" id="SM00228">
    <property type="entry name" value="PDZ"/>
    <property type="match status" value="1"/>
</dbReference>
<reference evidence="3" key="1">
    <citation type="submission" date="2017-02" db="UniProtKB">
        <authorList>
            <consortium name="WormBaseParasite"/>
        </authorList>
    </citation>
    <scope>IDENTIFICATION</scope>
</reference>
<dbReference type="STRING" id="102285.A0A0R3TCF5"/>
<sequence>LDGRIQPGDRLLAVNDESLSNLPYAIAVSTIGAAFSGRTPLTSDVDLSKVAAITSPSHHADDKSSGSISLVVERPGSGVQTKWYDQEVTVDLVKKPGRGLGLCIVERSGPPVVTFNGVSSTNTTKSLPNKLPLSSAERSGLGVIVCDLIKGSTAQLDGRIMIGDQILAINEVDVENDSQESVATLLKSKLSNGFDSWPKSKLSNGFDSWPFGYVVECHSKLSNGFDSWPVGNGFDSWPVGYIGECQLCFSFVRALISLPSPLCFARQSVRQSAISESATVHYFSLVRALSSLHLEVLNSLCSPVGYVGECHCFSFVRALISLHIELEQWRIEAKREKDLRKRLEVEVKNRDEKMARIEADMKRLTLSNEDLGRQLDVAMVS</sequence>
<organism evidence="3">
    <name type="scientific">Rodentolepis nana</name>
    <name type="common">Dwarf tapeworm</name>
    <name type="synonym">Hymenolepis nana</name>
    <dbReference type="NCBI Taxonomy" id="102285"/>
    <lineage>
        <taxon>Eukaryota</taxon>
        <taxon>Metazoa</taxon>
        <taxon>Spiralia</taxon>
        <taxon>Lophotrochozoa</taxon>
        <taxon>Platyhelminthes</taxon>
        <taxon>Cestoda</taxon>
        <taxon>Eucestoda</taxon>
        <taxon>Cyclophyllidea</taxon>
        <taxon>Hymenolepididae</taxon>
        <taxon>Rodentolepis</taxon>
    </lineage>
</organism>
<evidence type="ECO:0000256" key="1">
    <source>
        <dbReference type="SAM" id="Coils"/>
    </source>
</evidence>
<dbReference type="PANTHER" id="PTHR19964:SF92">
    <property type="entry name" value="PATJ HOMOLOG"/>
    <property type="match status" value="1"/>
</dbReference>
<feature type="coiled-coil region" evidence="1">
    <location>
        <begin position="326"/>
        <end position="374"/>
    </location>
</feature>
<evidence type="ECO:0000313" key="3">
    <source>
        <dbReference type="WBParaSite" id="HNAJ_0000474401-mRNA-1"/>
    </source>
</evidence>
<keyword evidence="1" id="KW-0175">Coiled coil</keyword>